<dbReference type="OrthoDB" id="10198at2759"/>
<gene>
    <name evidence="2" type="ORF">GpartN1_g1379.t1</name>
</gene>
<dbReference type="Proteomes" id="UP001061958">
    <property type="component" value="Unassembled WGS sequence"/>
</dbReference>
<dbReference type="AlphaFoldDB" id="A0A9C7PRW7"/>
<proteinExistence type="predicted"/>
<evidence type="ECO:0000313" key="3">
    <source>
        <dbReference type="Proteomes" id="UP001061958"/>
    </source>
</evidence>
<accession>A0A9C7PRW7</accession>
<organism evidence="2 3">
    <name type="scientific">Galdieria partita</name>
    <dbReference type="NCBI Taxonomy" id="83374"/>
    <lineage>
        <taxon>Eukaryota</taxon>
        <taxon>Rhodophyta</taxon>
        <taxon>Bangiophyceae</taxon>
        <taxon>Galdieriales</taxon>
        <taxon>Galdieriaceae</taxon>
        <taxon>Galdieria</taxon>
    </lineage>
</organism>
<name>A0A9C7PRW7_9RHOD</name>
<feature type="region of interest" description="Disordered" evidence="1">
    <location>
        <begin position="1"/>
        <end position="25"/>
    </location>
</feature>
<protein>
    <submittedName>
        <fullName evidence="2">Uncharacterized protein</fullName>
    </submittedName>
</protein>
<reference evidence="2" key="1">
    <citation type="journal article" date="2022" name="Proc. Natl. Acad. Sci. U.S.A.">
        <title>Life cycle and functional genomics of the unicellular red alga Galdieria for elucidating algal and plant evolution and industrial use.</title>
        <authorList>
            <person name="Hirooka S."/>
            <person name="Itabashi T."/>
            <person name="Ichinose T.M."/>
            <person name="Onuma R."/>
            <person name="Fujiwara T."/>
            <person name="Yamashita S."/>
            <person name="Jong L.W."/>
            <person name="Tomita R."/>
            <person name="Iwane A.H."/>
            <person name="Miyagishima S.Y."/>
        </authorList>
    </citation>
    <scope>NUCLEOTIDE SEQUENCE</scope>
    <source>
        <strain evidence="2">NBRC 102759</strain>
    </source>
</reference>
<evidence type="ECO:0000313" key="2">
    <source>
        <dbReference type="EMBL" id="GJQ09588.1"/>
    </source>
</evidence>
<evidence type="ECO:0000256" key="1">
    <source>
        <dbReference type="SAM" id="MobiDB-lite"/>
    </source>
</evidence>
<keyword evidence="3" id="KW-1185">Reference proteome</keyword>
<reference evidence="2" key="2">
    <citation type="submission" date="2022-01" db="EMBL/GenBank/DDBJ databases">
        <authorList>
            <person name="Hirooka S."/>
            <person name="Miyagishima S.Y."/>
        </authorList>
    </citation>
    <scope>NUCLEOTIDE SEQUENCE</scope>
    <source>
        <strain evidence="2">NBRC 102759</strain>
    </source>
</reference>
<dbReference type="EMBL" id="BQMJ01000009">
    <property type="protein sequence ID" value="GJQ09588.1"/>
    <property type="molecule type" value="Genomic_DNA"/>
</dbReference>
<sequence>MSSEEDDLPPPFHYKDMGSTTNESSKVSLIDANYKSHMLQSPAKERLHSDFPSLERDESIARSYLSSNKSLVSLDSLVICFDCKALESPFGIKLYDCVKEIHSQVRKGTAMKTSSVYWSRNLSDPLIEAPVLHLLSAEEFLKHCVTEESLLNFARKLKDSGDGGRNELILFGYQELKQKFSSTYTSQEDVSKLERIKEFSLLVYTKEFIHCLWMDKIDQVASYIIHITHATDSLLRKGPRERTKLSEYGNRRRFENASKGSHNTKNTLGDIYKLILERSLGRRSKAVETITAVYPTLFHLRIAVSNYSEQAFIEELTKKSALASNIGSRSISNKIALQIYRCFQLV</sequence>
<comment type="caution">
    <text evidence="2">The sequence shown here is derived from an EMBL/GenBank/DDBJ whole genome shotgun (WGS) entry which is preliminary data.</text>
</comment>